<proteinExistence type="predicted"/>
<reference evidence="1 2" key="1">
    <citation type="submission" date="2019-01" db="EMBL/GenBank/DDBJ databases">
        <authorList>
            <consortium name="Pathogen Informatics"/>
        </authorList>
    </citation>
    <scope>NUCLEOTIDE SEQUENCE [LARGE SCALE GENOMIC DNA]</scope>
    <source>
        <strain evidence="1 2">NCTC10172</strain>
    </source>
</reference>
<accession>A0A449BJ44</accession>
<organism evidence="1 2">
    <name type="scientific">Acholeplasma hippikon</name>
    <dbReference type="NCBI Taxonomy" id="264636"/>
    <lineage>
        <taxon>Bacteria</taxon>
        <taxon>Bacillati</taxon>
        <taxon>Mycoplasmatota</taxon>
        <taxon>Mollicutes</taxon>
        <taxon>Acholeplasmatales</taxon>
        <taxon>Acholeplasmataceae</taxon>
        <taxon>Acholeplasma</taxon>
    </lineage>
</organism>
<name>A0A449BJ44_9MOLU</name>
<gene>
    <name evidence="1" type="ORF">NCTC10172_00469</name>
</gene>
<keyword evidence="2" id="KW-1185">Reference proteome</keyword>
<dbReference type="Proteomes" id="UP000290909">
    <property type="component" value="Chromosome"/>
</dbReference>
<protein>
    <submittedName>
        <fullName evidence="1">Uncharacterized protein</fullName>
    </submittedName>
</protein>
<dbReference type="AlphaFoldDB" id="A0A449BJ44"/>
<dbReference type="KEGG" id="ahk:NCTC10172_00469"/>
<sequence length="249" mass="29131">MNQKPIQPFNDYPTIYTIIQQFTLLYSGSYSNYHDFDEPITWITSHEEYSDSDYPFELDEAYFDNYSLYTYSFVHSDLGRNIFMYDNFLLVDNTLFITCVINNELIVSPAFGSYALVFAIPKGLINNNVEVLVAPNGSKDLIFDELTEVRSVSTFQLLYFELMETQLFSINFNREGTWSITAITGRLFNISNNQEISMSMFSGLYGYQATLEPGEYIFILDIRNNEYSNESFYIFDYNAILFNEDWFNN</sequence>
<evidence type="ECO:0000313" key="2">
    <source>
        <dbReference type="Proteomes" id="UP000290909"/>
    </source>
</evidence>
<evidence type="ECO:0000313" key="1">
    <source>
        <dbReference type="EMBL" id="VEU82458.1"/>
    </source>
</evidence>
<dbReference type="EMBL" id="LR215050">
    <property type="protein sequence ID" value="VEU82458.1"/>
    <property type="molecule type" value="Genomic_DNA"/>
</dbReference>